<name>A0A919T0K4_9ACTN</name>
<dbReference type="Proteomes" id="UP000680865">
    <property type="component" value="Unassembled WGS sequence"/>
</dbReference>
<dbReference type="Pfam" id="PF02597">
    <property type="entry name" value="ThiS"/>
    <property type="match status" value="1"/>
</dbReference>
<gene>
    <name evidence="1" type="ORF">Aco04nite_81910</name>
</gene>
<dbReference type="InterPro" id="IPR012675">
    <property type="entry name" value="Beta-grasp_dom_sf"/>
</dbReference>
<organism evidence="1 2">
    <name type="scientific">Winogradskya consettensis</name>
    <dbReference type="NCBI Taxonomy" id="113560"/>
    <lineage>
        <taxon>Bacteria</taxon>
        <taxon>Bacillati</taxon>
        <taxon>Actinomycetota</taxon>
        <taxon>Actinomycetes</taxon>
        <taxon>Micromonosporales</taxon>
        <taxon>Micromonosporaceae</taxon>
        <taxon>Winogradskya</taxon>
    </lineage>
</organism>
<proteinExistence type="predicted"/>
<dbReference type="EMBL" id="BOQP01000051">
    <property type="protein sequence ID" value="GIM82497.1"/>
    <property type="molecule type" value="Genomic_DNA"/>
</dbReference>
<keyword evidence="2" id="KW-1185">Reference proteome</keyword>
<dbReference type="SUPFAM" id="SSF54285">
    <property type="entry name" value="MoaD/ThiS"/>
    <property type="match status" value="1"/>
</dbReference>
<evidence type="ECO:0008006" key="3">
    <source>
        <dbReference type="Google" id="ProtNLM"/>
    </source>
</evidence>
<dbReference type="AlphaFoldDB" id="A0A919T0K4"/>
<dbReference type="InterPro" id="IPR003749">
    <property type="entry name" value="ThiS/MoaD-like"/>
</dbReference>
<evidence type="ECO:0000313" key="2">
    <source>
        <dbReference type="Proteomes" id="UP000680865"/>
    </source>
</evidence>
<dbReference type="Gene3D" id="3.10.20.30">
    <property type="match status" value="1"/>
</dbReference>
<reference evidence="1" key="1">
    <citation type="submission" date="2021-03" db="EMBL/GenBank/DDBJ databases">
        <title>Whole genome shotgun sequence of Actinoplanes consettensis NBRC 14913.</title>
        <authorList>
            <person name="Komaki H."/>
            <person name="Tamura T."/>
        </authorList>
    </citation>
    <scope>NUCLEOTIDE SEQUENCE</scope>
    <source>
        <strain evidence="1">NBRC 14913</strain>
    </source>
</reference>
<evidence type="ECO:0000313" key="1">
    <source>
        <dbReference type="EMBL" id="GIM82497.1"/>
    </source>
</evidence>
<dbReference type="InterPro" id="IPR016155">
    <property type="entry name" value="Mopterin_synth/thiamin_S_b"/>
</dbReference>
<dbReference type="RefSeq" id="WP_244876664.1">
    <property type="nucleotide sequence ID" value="NZ_BAAATW010000002.1"/>
</dbReference>
<comment type="caution">
    <text evidence="1">The sequence shown here is derived from an EMBL/GenBank/DDBJ whole genome shotgun (WGS) entry which is preliminary data.</text>
</comment>
<sequence length="88" mass="9469">MIKIVLPSVWTGTGTTVFAGEEGPLYEVIKRFAAGNPQFGRRLIGPDGQPLTYLNLCVDDEMIPRHLRAHTEVEAGCTVTVISPMAGG</sequence>
<accession>A0A919T0K4</accession>
<protein>
    <recommendedName>
        <fullName evidence="3">MoaD/ThiS family protein</fullName>
    </recommendedName>
</protein>